<dbReference type="Proteomes" id="UP000823775">
    <property type="component" value="Unassembled WGS sequence"/>
</dbReference>
<keyword evidence="3" id="KW-1185">Reference proteome</keyword>
<proteinExistence type="predicted"/>
<reference evidence="2 3" key="1">
    <citation type="journal article" date="2021" name="BMC Genomics">
        <title>Datura genome reveals duplications of psychoactive alkaloid biosynthetic genes and high mutation rate following tissue culture.</title>
        <authorList>
            <person name="Rajewski A."/>
            <person name="Carter-House D."/>
            <person name="Stajich J."/>
            <person name="Litt A."/>
        </authorList>
    </citation>
    <scope>NUCLEOTIDE SEQUENCE [LARGE SCALE GENOMIC DNA]</scope>
    <source>
        <strain evidence="2">AR-01</strain>
    </source>
</reference>
<comment type="caution">
    <text evidence="2">The sequence shown here is derived from an EMBL/GenBank/DDBJ whole genome shotgun (WGS) entry which is preliminary data.</text>
</comment>
<evidence type="ECO:0000313" key="3">
    <source>
        <dbReference type="Proteomes" id="UP000823775"/>
    </source>
</evidence>
<protein>
    <submittedName>
        <fullName evidence="2">Uncharacterized protein</fullName>
    </submittedName>
</protein>
<dbReference type="EMBL" id="JACEIK010000105">
    <property type="protein sequence ID" value="MCD7449747.1"/>
    <property type="molecule type" value="Genomic_DNA"/>
</dbReference>
<gene>
    <name evidence="2" type="ORF">HAX54_001316</name>
</gene>
<feature type="region of interest" description="Disordered" evidence="1">
    <location>
        <begin position="54"/>
        <end position="77"/>
    </location>
</feature>
<evidence type="ECO:0000313" key="2">
    <source>
        <dbReference type="EMBL" id="MCD7449747.1"/>
    </source>
</evidence>
<name>A0ABS8RSP3_DATST</name>
<sequence length="153" mass="16830">MAERDAACIRERNMALEEKEGFCRARHGNTSERCSTCRRNALIQERDDAIAALRLQDSSTNDNNTVPDSPGNGTESATKHIYNQQQMHRTIAEAAHGSMEDPAAGYLKNTDTSEAKIPKRSGYLKRADTISQPSESAKVPVPVCSCWDSTAML</sequence>
<evidence type="ECO:0000256" key="1">
    <source>
        <dbReference type="SAM" id="MobiDB-lite"/>
    </source>
</evidence>
<organism evidence="2 3">
    <name type="scientific">Datura stramonium</name>
    <name type="common">Jimsonweed</name>
    <name type="synonym">Common thornapple</name>
    <dbReference type="NCBI Taxonomy" id="4076"/>
    <lineage>
        <taxon>Eukaryota</taxon>
        <taxon>Viridiplantae</taxon>
        <taxon>Streptophyta</taxon>
        <taxon>Embryophyta</taxon>
        <taxon>Tracheophyta</taxon>
        <taxon>Spermatophyta</taxon>
        <taxon>Magnoliopsida</taxon>
        <taxon>eudicotyledons</taxon>
        <taxon>Gunneridae</taxon>
        <taxon>Pentapetalae</taxon>
        <taxon>asterids</taxon>
        <taxon>lamiids</taxon>
        <taxon>Solanales</taxon>
        <taxon>Solanaceae</taxon>
        <taxon>Solanoideae</taxon>
        <taxon>Datureae</taxon>
        <taxon>Datura</taxon>
    </lineage>
</organism>
<feature type="compositionally biased region" description="Polar residues" evidence="1">
    <location>
        <begin position="56"/>
        <end position="77"/>
    </location>
</feature>
<accession>A0ABS8RSP3</accession>